<evidence type="ECO:0000313" key="2">
    <source>
        <dbReference type="Proteomes" id="UP000821853"/>
    </source>
</evidence>
<dbReference type="EMBL" id="JABSTR010000008">
    <property type="protein sequence ID" value="KAH9376441.1"/>
    <property type="molecule type" value="Genomic_DNA"/>
</dbReference>
<organism evidence="1 2">
    <name type="scientific">Haemaphysalis longicornis</name>
    <name type="common">Bush tick</name>
    <dbReference type="NCBI Taxonomy" id="44386"/>
    <lineage>
        <taxon>Eukaryota</taxon>
        <taxon>Metazoa</taxon>
        <taxon>Ecdysozoa</taxon>
        <taxon>Arthropoda</taxon>
        <taxon>Chelicerata</taxon>
        <taxon>Arachnida</taxon>
        <taxon>Acari</taxon>
        <taxon>Parasitiformes</taxon>
        <taxon>Ixodida</taxon>
        <taxon>Ixodoidea</taxon>
        <taxon>Ixodidae</taxon>
        <taxon>Haemaphysalinae</taxon>
        <taxon>Haemaphysalis</taxon>
    </lineage>
</organism>
<evidence type="ECO:0000313" key="1">
    <source>
        <dbReference type="EMBL" id="KAH9376441.1"/>
    </source>
</evidence>
<sequence>MTRKVCMFPIGNVGAKGGVGAAVLRRSVIGFNTSFYTQMPRRMFLTLEEAVEMVLADDSAQAADVVLLPSKPNEPRKIPDNEEVHPCIHVRVTRWQR</sequence>
<name>A0A9J6GNN8_HAELO</name>
<proteinExistence type="predicted"/>
<dbReference type="AlphaFoldDB" id="A0A9J6GNN8"/>
<keyword evidence="2" id="KW-1185">Reference proteome</keyword>
<gene>
    <name evidence="1" type="ORF">HPB48_014708</name>
</gene>
<dbReference type="Proteomes" id="UP000821853">
    <property type="component" value="Unassembled WGS sequence"/>
</dbReference>
<protein>
    <submittedName>
        <fullName evidence="1">Uncharacterized protein</fullName>
    </submittedName>
</protein>
<accession>A0A9J6GNN8</accession>
<reference evidence="1 2" key="1">
    <citation type="journal article" date="2020" name="Cell">
        <title>Large-Scale Comparative Analyses of Tick Genomes Elucidate Their Genetic Diversity and Vector Capacities.</title>
        <authorList>
            <consortium name="Tick Genome and Microbiome Consortium (TIGMIC)"/>
            <person name="Jia N."/>
            <person name="Wang J."/>
            <person name="Shi W."/>
            <person name="Du L."/>
            <person name="Sun Y."/>
            <person name="Zhan W."/>
            <person name="Jiang J.F."/>
            <person name="Wang Q."/>
            <person name="Zhang B."/>
            <person name="Ji P."/>
            <person name="Bell-Sakyi L."/>
            <person name="Cui X.M."/>
            <person name="Yuan T.T."/>
            <person name="Jiang B.G."/>
            <person name="Yang W.F."/>
            <person name="Lam T.T."/>
            <person name="Chang Q.C."/>
            <person name="Ding S.J."/>
            <person name="Wang X.J."/>
            <person name="Zhu J.G."/>
            <person name="Ruan X.D."/>
            <person name="Zhao L."/>
            <person name="Wei J.T."/>
            <person name="Ye R.Z."/>
            <person name="Que T.C."/>
            <person name="Du C.H."/>
            <person name="Zhou Y.H."/>
            <person name="Cheng J.X."/>
            <person name="Dai P.F."/>
            <person name="Guo W.B."/>
            <person name="Han X.H."/>
            <person name="Huang E.J."/>
            <person name="Li L.F."/>
            <person name="Wei W."/>
            <person name="Gao Y.C."/>
            <person name="Liu J.Z."/>
            <person name="Shao H.Z."/>
            <person name="Wang X."/>
            <person name="Wang C.C."/>
            <person name="Yang T.C."/>
            <person name="Huo Q.B."/>
            <person name="Li W."/>
            <person name="Chen H.Y."/>
            <person name="Chen S.E."/>
            <person name="Zhou L.G."/>
            <person name="Ni X.B."/>
            <person name="Tian J.H."/>
            <person name="Sheng Y."/>
            <person name="Liu T."/>
            <person name="Pan Y.S."/>
            <person name="Xia L.Y."/>
            <person name="Li J."/>
            <person name="Zhao F."/>
            <person name="Cao W.C."/>
        </authorList>
    </citation>
    <scope>NUCLEOTIDE SEQUENCE [LARGE SCALE GENOMIC DNA]</scope>
    <source>
        <strain evidence="1">HaeL-2018</strain>
    </source>
</reference>
<comment type="caution">
    <text evidence="1">The sequence shown here is derived from an EMBL/GenBank/DDBJ whole genome shotgun (WGS) entry which is preliminary data.</text>
</comment>
<dbReference type="VEuPathDB" id="VectorBase:HLOH_050251"/>